<comment type="caution">
    <text evidence="1">The sequence shown here is derived from an EMBL/GenBank/DDBJ whole genome shotgun (WGS) entry which is preliminary data.</text>
</comment>
<reference evidence="1 2" key="1">
    <citation type="journal article" date="2023" name="Nucleic Acids Res.">
        <title>The hologenome of Daphnia magna reveals possible DNA methylation and microbiome-mediated evolution of the host genome.</title>
        <authorList>
            <person name="Chaturvedi A."/>
            <person name="Li X."/>
            <person name="Dhandapani V."/>
            <person name="Marshall H."/>
            <person name="Kissane S."/>
            <person name="Cuenca-Cambronero M."/>
            <person name="Asole G."/>
            <person name="Calvet F."/>
            <person name="Ruiz-Romero M."/>
            <person name="Marangio P."/>
            <person name="Guigo R."/>
            <person name="Rago D."/>
            <person name="Mirbahai L."/>
            <person name="Eastwood N."/>
            <person name="Colbourne J.K."/>
            <person name="Zhou J."/>
            <person name="Mallon E."/>
            <person name="Orsini L."/>
        </authorList>
    </citation>
    <scope>NUCLEOTIDE SEQUENCE [LARGE SCALE GENOMIC DNA]</scope>
    <source>
        <strain evidence="1">LRV0_1</strain>
    </source>
</reference>
<evidence type="ECO:0000313" key="1">
    <source>
        <dbReference type="EMBL" id="KAK4029688.1"/>
    </source>
</evidence>
<keyword evidence="2" id="KW-1185">Reference proteome</keyword>
<name>A0ABR0AX26_9CRUS</name>
<accession>A0ABR0AX26</accession>
<dbReference type="Proteomes" id="UP001234178">
    <property type="component" value="Unassembled WGS sequence"/>
</dbReference>
<evidence type="ECO:0000313" key="2">
    <source>
        <dbReference type="Proteomes" id="UP001234178"/>
    </source>
</evidence>
<sequence>MTASVPKWADMRIRTFLTHPQNSESFDNTLTGIDNNGGRAINFYSHHNQMVTESVSVADMGFGIIYYSPI</sequence>
<protein>
    <submittedName>
        <fullName evidence="1">Uncharacterized protein</fullName>
    </submittedName>
</protein>
<organism evidence="1 2">
    <name type="scientific">Daphnia magna</name>
    <dbReference type="NCBI Taxonomy" id="35525"/>
    <lineage>
        <taxon>Eukaryota</taxon>
        <taxon>Metazoa</taxon>
        <taxon>Ecdysozoa</taxon>
        <taxon>Arthropoda</taxon>
        <taxon>Crustacea</taxon>
        <taxon>Branchiopoda</taxon>
        <taxon>Diplostraca</taxon>
        <taxon>Cladocera</taxon>
        <taxon>Anomopoda</taxon>
        <taxon>Daphniidae</taxon>
        <taxon>Daphnia</taxon>
    </lineage>
</organism>
<dbReference type="EMBL" id="JAOYFB010000039">
    <property type="protein sequence ID" value="KAK4029688.1"/>
    <property type="molecule type" value="Genomic_DNA"/>
</dbReference>
<gene>
    <name evidence="1" type="ORF">OUZ56_022655</name>
</gene>
<proteinExistence type="predicted"/>